<protein>
    <submittedName>
        <fullName evidence="1">Uncharacterized protein</fullName>
    </submittedName>
</protein>
<reference evidence="1" key="1">
    <citation type="submission" date="2023-10" db="EMBL/GenBank/DDBJ databases">
        <title>Genome assemblies of two species of porcelain crab, Petrolisthes cinctipes and Petrolisthes manimaculis (Anomura: Porcellanidae).</title>
        <authorList>
            <person name="Angst P."/>
        </authorList>
    </citation>
    <scope>NUCLEOTIDE SEQUENCE</scope>
    <source>
        <strain evidence="1">PB745_01</strain>
        <tissue evidence="1">Gill</tissue>
    </source>
</reference>
<accession>A0AAE1KXK6</accession>
<comment type="caution">
    <text evidence="1">The sequence shown here is derived from an EMBL/GenBank/DDBJ whole genome shotgun (WGS) entry which is preliminary data.</text>
</comment>
<name>A0AAE1KXK6_PETCI</name>
<evidence type="ECO:0000313" key="1">
    <source>
        <dbReference type="EMBL" id="KAK3887512.1"/>
    </source>
</evidence>
<dbReference type="EMBL" id="JAWQEG010000624">
    <property type="protein sequence ID" value="KAK3887512.1"/>
    <property type="molecule type" value="Genomic_DNA"/>
</dbReference>
<sequence length="112" mass="13088">MSSTYKYRAFGCEQRTLPKLEERSSQQQHTEGLNNNKKLLFVCPEMPRVVGQWRAAMRRTVSHHDYLYPAIQEEQCPLIVTVSPYPDPDKRFMKIRSVSPLWIYLPTDLASS</sequence>
<keyword evidence="2" id="KW-1185">Reference proteome</keyword>
<proteinExistence type="predicted"/>
<dbReference type="Proteomes" id="UP001286313">
    <property type="component" value="Unassembled WGS sequence"/>
</dbReference>
<organism evidence="1 2">
    <name type="scientific">Petrolisthes cinctipes</name>
    <name type="common">Flat porcelain crab</name>
    <dbReference type="NCBI Taxonomy" id="88211"/>
    <lineage>
        <taxon>Eukaryota</taxon>
        <taxon>Metazoa</taxon>
        <taxon>Ecdysozoa</taxon>
        <taxon>Arthropoda</taxon>
        <taxon>Crustacea</taxon>
        <taxon>Multicrustacea</taxon>
        <taxon>Malacostraca</taxon>
        <taxon>Eumalacostraca</taxon>
        <taxon>Eucarida</taxon>
        <taxon>Decapoda</taxon>
        <taxon>Pleocyemata</taxon>
        <taxon>Anomura</taxon>
        <taxon>Galatheoidea</taxon>
        <taxon>Porcellanidae</taxon>
        <taxon>Petrolisthes</taxon>
    </lineage>
</organism>
<dbReference type="AlphaFoldDB" id="A0AAE1KXK6"/>
<gene>
    <name evidence="1" type="ORF">Pcinc_008391</name>
</gene>
<evidence type="ECO:0000313" key="2">
    <source>
        <dbReference type="Proteomes" id="UP001286313"/>
    </source>
</evidence>